<evidence type="ECO:0000256" key="2">
    <source>
        <dbReference type="ARBA" id="ARBA00022679"/>
    </source>
</evidence>
<name>A0A068S7N0_9FUNG</name>
<dbReference type="SUPFAM" id="SSF53448">
    <property type="entry name" value="Nucleotide-diphospho-sugar transferases"/>
    <property type="match status" value="1"/>
</dbReference>
<dbReference type="Proteomes" id="UP000027586">
    <property type="component" value="Unassembled WGS sequence"/>
</dbReference>
<dbReference type="VEuPathDB" id="FungiDB:LCOR_08721.1"/>
<evidence type="ECO:0000256" key="1">
    <source>
        <dbReference type="ARBA" id="ARBA00007677"/>
    </source>
</evidence>
<feature type="transmembrane region" description="Helical" evidence="3">
    <location>
        <begin position="28"/>
        <end position="47"/>
    </location>
</feature>
<dbReference type="PANTHER" id="PTHR31121">
    <property type="entry name" value="ALPHA-1,2 MANNOSYLTRANSFERASE KTR1"/>
    <property type="match status" value="1"/>
</dbReference>
<comment type="caution">
    <text evidence="4">The sequence shown here is derived from an EMBL/GenBank/DDBJ whole genome shotgun (WGS) entry which is preliminary data.</text>
</comment>
<evidence type="ECO:0000313" key="5">
    <source>
        <dbReference type="Proteomes" id="UP000027586"/>
    </source>
</evidence>
<dbReference type="GO" id="GO:0016020">
    <property type="term" value="C:membrane"/>
    <property type="evidence" value="ECO:0007669"/>
    <property type="project" value="InterPro"/>
</dbReference>
<evidence type="ECO:0000256" key="3">
    <source>
        <dbReference type="SAM" id="Phobius"/>
    </source>
</evidence>
<dbReference type="GO" id="GO:0006487">
    <property type="term" value="P:protein N-linked glycosylation"/>
    <property type="evidence" value="ECO:0007669"/>
    <property type="project" value="TreeGrafter"/>
</dbReference>
<reference evidence="4" key="1">
    <citation type="submission" date="2013-08" db="EMBL/GenBank/DDBJ databases">
        <title>Gene expansion shapes genome architecture in the human pathogen Lichtheimia corymbifera: an evolutionary genomics analysis in the ancient terrestrial Mucorales (Mucoromycotina).</title>
        <authorList>
            <person name="Schwartze V.U."/>
            <person name="Winter S."/>
            <person name="Shelest E."/>
            <person name="Marcet-Houben M."/>
            <person name="Horn F."/>
            <person name="Wehner S."/>
            <person name="Hoffmann K."/>
            <person name="Riege K."/>
            <person name="Sammeth M."/>
            <person name="Nowrousian M."/>
            <person name="Valiante V."/>
            <person name="Linde J."/>
            <person name="Jacobsen I.D."/>
            <person name="Marz M."/>
            <person name="Brakhage A.A."/>
            <person name="Gabaldon T."/>
            <person name="Bocker S."/>
            <person name="Voigt K."/>
        </authorList>
    </citation>
    <scope>NUCLEOTIDE SEQUENCE [LARGE SCALE GENOMIC DNA]</scope>
    <source>
        <strain evidence="4">FSU 9682</strain>
    </source>
</reference>
<dbReference type="InterPro" id="IPR002685">
    <property type="entry name" value="Glyco_trans_15"/>
</dbReference>
<sequence>MLHRSESNSILKTAKTPLRRNRLLVRPATIRVLAFLTLVALVILLSIDNLKRLFQNDNMIGEEGTKIIQSLCEHHQQQSPGSVLEKSNQILLEHQRASHTANEDHISMDTVIDDNTWKDLPVKGAFYMVVDSGDLQHIRASIRSVEDRFNHQFRYPWILLSNQHLTASFRNYITKLTTSPIFFGKIDAALWDYPSWVSGVRAEEYMNYFSSSDVKHASSFLFRQRARYHAGFFFHHSLLQNVEYAWRVEPGSDYSCIMDTDPFVEMEQRNKTMGFILTEREEPLAVRSLYPLTLQFMKENLQLMAPLKESIFPWLVDNKDPMYAKANGFNYCQIESNFMIVKLSYLRSPEYQSYFSFLDSTGGFYYERWNDASVQTMAAAMFLPRSQLHFFNHIGYTFERQMHCPWRSTDLGTCSCDITSATGKWVMRGGKKRVGGDAIRGCTLDLVRLLDKNILHQVAQFANKYQDSLGVGDAIGKLLARPPI</sequence>
<dbReference type="GO" id="GO:0000032">
    <property type="term" value="P:cell wall mannoprotein biosynthetic process"/>
    <property type="evidence" value="ECO:0007669"/>
    <property type="project" value="TreeGrafter"/>
</dbReference>
<dbReference type="OrthoDB" id="439943at2759"/>
<dbReference type="Pfam" id="PF01793">
    <property type="entry name" value="Glyco_transf_15"/>
    <property type="match status" value="1"/>
</dbReference>
<organism evidence="4 5">
    <name type="scientific">Lichtheimia corymbifera JMRC:FSU:9682</name>
    <dbReference type="NCBI Taxonomy" id="1263082"/>
    <lineage>
        <taxon>Eukaryota</taxon>
        <taxon>Fungi</taxon>
        <taxon>Fungi incertae sedis</taxon>
        <taxon>Mucoromycota</taxon>
        <taxon>Mucoromycotina</taxon>
        <taxon>Mucoromycetes</taxon>
        <taxon>Mucorales</taxon>
        <taxon>Lichtheimiaceae</taxon>
        <taxon>Lichtheimia</taxon>
    </lineage>
</organism>
<gene>
    <name evidence="4" type="ORF">LCOR_08721.1</name>
</gene>
<dbReference type="Gene3D" id="3.90.550.10">
    <property type="entry name" value="Spore Coat Polysaccharide Biosynthesis Protein SpsA, Chain A"/>
    <property type="match status" value="1"/>
</dbReference>
<dbReference type="InterPro" id="IPR029044">
    <property type="entry name" value="Nucleotide-diphossugar_trans"/>
</dbReference>
<keyword evidence="5" id="KW-1185">Reference proteome</keyword>
<dbReference type="STRING" id="1263082.A0A068S7N0"/>
<comment type="similarity">
    <text evidence="1">Belongs to the glycosyltransferase 15 family.</text>
</comment>
<dbReference type="GO" id="GO:0000026">
    <property type="term" value="F:alpha-1,2-mannosyltransferase activity"/>
    <property type="evidence" value="ECO:0007669"/>
    <property type="project" value="TreeGrafter"/>
</dbReference>
<keyword evidence="3" id="KW-0472">Membrane</keyword>
<keyword evidence="3" id="KW-0812">Transmembrane</keyword>
<evidence type="ECO:0000313" key="4">
    <source>
        <dbReference type="EMBL" id="CDH57822.1"/>
    </source>
</evidence>
<keyword evidence="3" id="KW-1133">Transmembrane helix</keyword>
<dbReference type="PANTHER" id="PTHR31121:SF6">
    <property type="entry name" value="ALPHA-1,2 MANNOSYLTRANSFERASE KTR1"/>
    <property type="match status" value="1"/>
</dbReference>
<dbReference type="GO" id="GO:0005794">
    <property type="term" value="C:Golgi apparatus"/>
    <property type="evidence" value="ECO:0007669"/>
    <property type="project" value="TreeGrafter"/>
</dbReference>
<dbReference type="EMBL" id="CBTN010000049">
    <property type="protein sequence ID" value="CDH57822.1"/>
    <property type="molecule type" value="Genomic_DNA"/>
</dbReference>
<accession>A0A068S7N0</accession>
<dbReference type="AlphaFoldDB" id="A0A068S7N0"/>
<proteinExistence type="inferred from homology"/>
<keyword evidence="2" id="KW-0808">Transferase</keyword>
<protein>
    <submittedName>
        <fullName evidence="4">Glycosyltransferase family 15 protein</fullName>
    </submittedName>
</protein>